<dbReference type="GO" id="GO:0005739">
    <property type="term" value="C:mitochondrion"/>
    <property type="evidence" value="ECO:0007669"/>
    <property type="project" value="UniProtKB-SubCell"/>
</dbReference>
<dbReference type="GO" id="GO:0004742">
    <property type="term" value="F:dihydrolipoyllysine-residue acetyltransferase activity"/>
    <property type="evidence" value="ECO:0007669"/>
    <property type="project" value="UniProtKB-UniRule"/>
</dbReference>
<evidence type="ECO:0000256" key="5">
    <source>
        <dbReference type="ARBA" id="ARBA00023315"/>
    </source>
</evidence>
<dbReference type="PROSITE" id="PS00189">
    <property type="entry name" value="LIPOYL"/>
    <property type="match status" value="1"/>
</dbReference>
<dbReference type="AlphaFoldDB" id="A0A8J5XMM6"/>
<dbReference type="GO" id="GO:0006086">
    <property type="term" value="P:pyruvate decarboxylation to acetyl-CoA"/>
    <property type="evidence" value="ECO:0007669"/>
    <property type="project" value="InterPro"/>
</dbReference>
<dbReference type="FunFam" id="3.30.559.10:FF:000003">
    <property type="entry name" value="Acetyltransferase component of pyruvate dehydrogenase complex"/>
    <property type="match status" value="1"/>
</dbReference>
<dbReference type="InterPro" id="IPR045257">
    <property type="entry name" value="E2/Pdx1"/>
</dbReference>
<sequence>MAALLPRLRASLAHLRGAAAPAGAALRPWGAPGARFLSLPSHTLLTMPALSPTMTQGNIAAWLKKEGESIRAGDTIAQVETDKATVDFEVLDDGVVAKFLVPEGASDLAVGTPVAVLVEDAADVAAFKDYKADAPPAAAAAAAPRAAPPAPPAAAAAAPPPPPPSAPHTTPPPAAPSAAPAARAAPPPSSSRSAPASPLARRMAASKGIDIGSIAGSGPGGRVIAADVEAAPATQHAAAAASAASGTTRGPMAEPGAAFEDVPHNNTRKVIAKRLTDSKQSVPHYYIAMECNLDELARLRTKVNDAVDKERKVSVNDFIVKAAAKALRDVPQVNAAWHDDFVRTYSHADVCVAVSTDKGLITPIIARADTKGLAQIAAETKELAARARANKLKPEEFQGGTFTVSNLGMFGVKHFTAIINPPQAAILAIGGAEKRVVADGKGGFKEASFMTVTLSSDHRVIDGAIGAQWLGAFKKYIEDPVLMLI</sequence>
<dbReference type="Pfam" id="PF00198">
    <property type="entry name" value="2-oxoacid_dh"/>
    <property type="match status" value="1"/>
</dbReference>
<dbReference type="SUPFAM" id="SSF51230">
    <property type="entry name" value="Single hybrid motif"/>
    <property type="match status" value="1"/>
</dbReference>
<feature type="compositionally biased region" description="Pro residues" evidence="7">
    <location>
        <begin position="146"/>
        <end position="175"/>
    </location>
</feature>
<dbReference type="PANTHER" id="PTHR23151:SF90">
    <property type="entry name" value="DIHYDROLIPOYLLYSINE-RESIDUE ACETYLTRANSFERASE COMPONENT OF PYRUVATE DEHYDROGENASE COMPLEX, MITOCHONDRIAL-RELATED"/>
    <property type="match status" value="1"/>
</dbReference>
<proteinExistence type="inferred from homology"/>
<evidence type="ECO:0000256" key="3">
    <source>
        <dbReference type="ARBA" id="ARBA00022823"/>
    </source>
</evidence>
<dbReference type="CDD" id="cd06849">
    <property type="entry name" value="lipoyl_domain"/>
    <property type="match status" value="1"/>
</dbReference>
<evidence type="ECO:0000259" key="8">
    <source>
        <dbReference type="PROSITE" id="PS50968"/>
    </source>
</evidence>
<evidence type="ECO:0000259" key="9">
    <source>
        <dbReference type="PROSITE" id="PS51826"/>
    </source>
</evidence>
<dbReference type="EC" id="2.3.1.12" evidence="6"/>
<evidence type="ECO:0000256" key="4">
    <source>
        <dbReference type="ARBA" id="ARBA00022946"/>
    </source>
</evidence>
<accession>A0A8J5XMM6</accession>
<dbReference type="Gene3D" id="4.10.320.10">
    <property type="entry name" value="E3-binding domain"/>
    <property type="match status" value="1"/>
</dbReference>
<dbReference type="OMA" id="TMEFESF"/>
<keyword evidence="5 6" id="KW-0012">Acyltransferase</keyword>
<feature type="domain" description="Lipoyl-binding" evidence="8">
    <location>
        <begin position="42"/>
        <end position="118"/>
    </location>
</feature>
<evidence type="ECO:0000256" key="2">
    <source>
        <dbReference type="ARBA" id="ARBA00022679"/>
    </source>
</evidence>
<keyword evidence="3 6" id="KW-0450">Lipoyl</keyword>
<feature type="region of interest" description="Disordered" evidence="7">
    <location>
        <begin position="141"/>
        <end position="202"/>
    </location>
</feature>
<keyword evidence="2 6" id="KW-0808">Transferase</keyword>
<dbReference type="Gene3D" id="2.40.50.100">
    <property type="match status" value="1"/>
</dbReference>
<evidence type="ECO:0000256" key="6">
    <source>
        <dbReference type="RuleBase" id="RU361137"/>
    </source>
</evidence>
<dbReference type="SUPFAM" id="SSF47005">
    <property type="entry name" value="Peripheral subunit-binding domain of 2-oxo acid dehydrogenase complex"/>
    <property type="match status" value="1"/>
</dbReference>
<dbReference type="InterPro" id="IPR023213">
    <property type="entry name" value="CAT-like_dom_sf"/>
</dbReference>
<comment type="similarity">
    <text evidence="1 6">Belongs to the 2-oxoacid dehydrogenase family.</text>
</comment>
<dbReference type="InterPro" id="IPR036625">
    <property type="entry name" value="E3-bd_dom_sf"/>
</dbReference>
<dbReference type="Proteomes" id="UP000751190">
    <property type="component" value="Unassembled WGS sequence"/>
</dbReference>
<dbReference type="OrthoDB" id="537444at2759"/>
<feature type="compositionally biased region" description="Low complexity" evidence="7">
    <location>
        <begin position="176"/>
        <end position="202"/>
    </location>
</feature>
<protein>
    <recommendedName>
        <fullName evidence="6">Acetyltransferase component of pyruvate dehydrogenase complex</fullName>
        <ecNumber evidence="6">2.3.1.12</ecNumber>
    </recommendedName>
</protein>
<dbReference type="InterPro" id="IPR001078">
    <property type="entry name" value="2-oxoacid_DH_actylTfrase"/>
</dbReference>
<comment type="caution">
    <text evidence="10">The sequence shown here is derived from an EMBL/GenBank/DDBJ whole genome shotgun (WGS) entry which is preliminary data.</text>
</comment>
<evidence type="ECO:0000313" key="10">
    <source>
        <dbReference type="EMBL" id="KAG8471018.1"/>
    </source>
</evidence>
<evidence type="ECO:0000256" key="1">
    <source>
        <dbReference type="ARBA" id="ARBA00007317"/>
    </source>
</evidence>
<dbReference type="NCBIfam" id="TIGR01349">
    <property type="entry name" value="PDHac_trf_mito"/>
    <property type="match status" value="1"/>
</dbReference>
<dbReference type="InterPro" id="IPR003016">
    <property type="entry name" value="2-oxoA_DH_lipoyl-BS"/>
</dbReference>
<feature type="domain" description="Peripheral subunit-binding (PSBD)" evidence="9">
    <location>
        <begin position="195"/>
        <end position="232"/>
    </location>
</feature>
<dbReference type="Gene3D" id="3.30.559.10">
    <property type="entry name" value="Chloramphenicol acetyltransferase-like domain"/>
    <property type="match status" value="1"/>
</dbReference>
<dbReference type="InterPro" id="IPR004167">
    <property type="entry name" value="PSBD"/>
</dbReference>
<dbReference type="InterPro" id="IPR006257">
    <property type="entry name" value="LAT1"/>
</dbReference>
<organism evidence="10 11">
    <name type="scientific">Diacronema lutheri</name>
    <name type="common">Unicellular marine alga</name>
    <name type="synonym">Monochrysis lutheri</name>
    <dbReference type="NCBI Taxonomy" id="2081491"/>
    <lineage>
        <taxon>Eukaryota</taxon>
        <taxon>Haptista</taxon>
        <taxon>Haptophyta</taxon>
        <taxon>Pavlovophyceae</taxon>
        <taxon>Pavlovales</taxon>
        <taxon>Pavlovaceae</taxon>
        <taxon>Diacronema</taxon>
    </lineage>
</organism>
<name>A0A8J5XMM6_DIALT</name>
<gene>
    <name evidence="10" type="ORF">KFE25_009439</name>
</gene>
<comment type="cofactor">
    <cofactor evidence="6">
        <name>(R)-lipoate</name>
        <dbReference type="ChEBI" id="CHEBI:83088"/>
    </cofactor>
    <text evidence="6">Binds 1 lipoyl cofactor covalently.</text>
</comment>
<evidence type="ECO:0000313" key="11">
    <source>
        <dbReference type="Proteomes" id="UP000751190"/>
    </source>
</evidence>
<dbReference type="GO" id="GO:0045254">
    <property type="term" value="C:pyruvate dehydrogenase complex"/>
    <property type="evidence" value="ECO:0007669"/>
    <property type="project" value="UniProtKB-UniRule"/>
</dbReference>
<reference evidence="10" key="1">
    <citation type="submission" date="2021-05" db="EMBL/GenBank/DDBJ databases">
        <title>The genome of the haptophyte Pavlova lutheri (Diacronema luteri, Pavlovales) - a model for lipid biosynthesis in eukaryotic algae.</title>
        <authorList>
            <person name="Hulatt C.J."/>
            <person name="Posewitz M.C."/>
        </authorList>
    </citation>
    <scope>NUCLEOTIDE SEQUENCE</scope>
    <source>
        <strain evidence="10">NIVA-4/92</strain>
    </source>
</reference>
<dbReference type="InterPro" id="IPR011053">
    <property type="entry name" value="Single_hybrid_motif"/>
</dbReference>
<dbReference type="PROSITE" id="PS50968">
    <property type="entry name" value="BIOTINYL_LIPOYL"/>
    <property type="match status" value="1"/>
</dbReference>
<keyword evidence="4" id="KW-0809">Transit peptide</keyword>
<keyword evidence="11" id="KW-1185">Reference proteome</keyword>
<dbReference type="PANTHER" id="PTHR23151">
    <property type="entry name" value="DIHYDROLIPOAMIDE ACETYL/SUCCINYL-TRANSFERASE-RELATED"/>
    <property type="match status" value="1"/>
</dbReference>
<dbReference type="SUPFAM" id="SSF52777">
    <property type="entry name" value="CoA-dependent acyltransferases"/>
    <property type="match status" value="1"/>
</dbReference>
<comment type="subcellular location">
    <subcellularLocation>
        <location evidence="6">Mitochondrion</location>
    </subcellularLocation>
</comment>
<dbReference type="PROSITE" id="PS51826">
    <property type="entry name" value="PSBD"/>
    <property type="match status" value="1"/>
</dbReference>
<dbReference type="Pfam" id="PF02817">
    <property type="entry name" value="E3_binding"/>
    <property type="match status" value="1"/>
</dbReference>
<dbReference type="EMBL" id="JAGTXO010000001">
    <property type="protein sequence ID" value="KAG8471018.1"/>
    <property type="molecule type" value="Genomic_DNA"/>
</dbReference>
<evidence type="ECO:0000256" key="7">
    <source>
        <dbReference type="SAM" id="MobiDB-lite"/>
    </source>
</evidence>
<comment type="catalytic activity">
    <reaction evidence="6">
        <text>N(6)-[(R)-dihydrolipoyl]-L-lysyl-[protein] + acetyl-CoA = N(6)-[(R)-S(8)-acetyldihydrolipoyl]-L-lysyl-[protein] + CoA</text>
        <dbReference type="Rhea" id="RHEA:17017"/>
        <dbReference type="Rhea" id="RHEA-COMP:10475"/>
        <dbReference type="Rhea" id="RHEA-COMP:10478"/>
        <dbReference type="ChEBI" id="CHEBI:57287"/>
        <dbReference type="ChEBI" id="CHEBI:57288"/>
        <dbReference type="ChEBI" id="CHEBI:83100"/>
        <dbReference type="ChEBI" id="CHEBI:83111"/>
        <dbReference type="EC" id="2.3.1.12"/>
    </reaction>
</comment>
<comment type="function">
    <text evidence="6">The pyruvate dehydrogenase complex catalyzes the overall conversion of pyruvate to acetyl-CoA and CO(2).</text>
</comment>
<dbReference type="Pfam" id="PF00364">
    <property type="entry name" value="Biotin_lipoyl"/>
    <property type="match status" value="1"/>
</dbReference>
<dbReference type="FunFam" id="2.40.50.100:FF:000010">
    <property type="entry name" value="Acetyltransferase component of pyruvate dehydrogenase complex"/>
    <property type="match status" value="1"/>
</dbReference>
<dbReference type="InterPro" id="IPR000089">
    <property type="entry name" value="Biotin_lipoyl"/>
</dbReference>